<evidence type="ECO:0000313" key="1">
    <source>
        <dbReference type="EMBL" id="SHH60182.1"/>
    </source>
</evidence>
<reference evidence="1 2" key="1">
    <citation type="submission" date="2016-11" db="EMBL/GenBank/DDBJ databases">
        <authorList>
            <person name="Jaros S."/>
            <person name="Januszkiewicz K."/>
            <person name="Wedrychowicz H."/>
        </authorList>
    </citation>
    <scope>NUCLEOTIDE SEQUENCE [LARGE SCALE GENOMIC DNA]</scope>
    <source>
        <strain evidence="1 2">GAS242</strain>
    </source>
</reference>
<gene>
    <name evidence="1" type="ORF">SAMN05444169_8289</name>
</gene>
<proteinExistence type="predicted"/>
<name>A0A1M5UAY9_9BRAD</name>
<protein>
    <submittedName>
        <fullName evidence="1">Uncharacterized protein</fullName>
    </submittedName>
</protein>
<dbReference type="Proteomes" id="UP000190675">
    <property type="component" value="Chromosome I"/>
</dbReference>
<dbReference type="AlphaFoldDB" id="A0A1M5UAY9"/>
<accession>A0A1M5UAY9</accession>
<dbReference type="EMBL" id="LT670818">
    <property type="protein sequence ID" value="SHH60182.1"/>
    <property type="molecule type" value="Genomic_DNA"/>
</dbReference>
<sequence length="100" mass="11152">MGDVIFKCPNTGLNVQHWLDDAEPENPSSAYETVVCQACNRLHFINRLSGRLLGQTSSPLTPLGPLRRHRLKHAGHNFERLGGPVSSPVIRNFRDSRHGV</sequence>
<organism evidence="1 2">
    <name type="scientific">Bradyrhizobium erythrophlei</name>
    <dbReference type="NCBI Taxonomy" id="1437360"/>
    <lineage>
        <taxon>Bacteria</taxon>
        <taxon>Pseudomonadati</taxon>
        <taxon>Pseudomonadota</taxon>
        <taxon>Alphaproteobacteria</taxon>
        <taxon>Hyphomicrobiales</taxon>
        <taxon>Nitrobacteraceae</taxon>
        <taxon>Bradyrhizobium</taxon>
    </lineage>
</organism>
<evidence type="ECO:0000313" key="2">
    <source>
        <dbReference type="Proteomes" id="UP000190675"/>
    </source>
</evidence>